<feature type="domain" description="C-type lectin" evidence="4">
    <location>
        <begin position="105"/>
        <end position="222"/>
    </location>
</feature>
<keyword evidence="6" id="KW-1185">Reference proteome</keyword>
<dbReference type="SUPFAM" id="SSF56436">
    <property type="entry name" value="C-type lectin-like"/>
    <property type="match status" value="1"/>
</dbReference>
<dbReference type="Pfam" id="PF00059">
    <property type="entry name" value="Lectin_C"/>
    <property type="match status" value="1"/>
</dbReference>
<evidence type="ECO:0000259" key="4">
    <source>
        <dbReference type="PROSITE" id="PS50041"/>
    </source>
</evidence>
<evidence type="ECO:0000313" key="6">
    <source>
        <dbReference type="Proteomes" id="UP000314294"/>
    </source>
</evidence>
<gene>
    <name evidence="5" type="primary">Cd209a</name>
    <name evidence="5" type="ORF">EYF80_036683</name>
</gene>
<dbReference type="OrthoDB" id="6133475at2759"/>
<dbReference type="AlphaFoldDB" id="A0A4Z2GIS8"/>
<feature type="transmembrane region" description="Helical" evidence="3">
    <location>
        <begin position="31"/>
        <end position="52"/>
    </location>
</feature>
<dbReference type="Gene3D" id="3.10.100.10">
    <property type="entry name" value="Mannose-Binding Protein A, subunit A"/>
    <property type="match status" value="1"/>
</dbReference>
<reference evidence="5 6" key="1">
    <citation type="submission" date="2019-03" db="EMBL/GenBank/DDBJ databases">
        <title>First draft genome of Liparis tanakae, snailfish: a comprehensive survey of snailfish specific genes.</title>
        <authorList>
            <person name="Kim W."/>
            <person name="Song I."/>
            <person name="Jeong J.-H."/>
            <person name="Kim D."/>
            <person name="Kim S."/>
            <person name="Ryu S."/>
            <person name="Song J.Y."/>
            <person name="Lee S.K."/>
        </authorList>
    </citation>
    <scope>NUCLEOTIDE SEQUENCE [LARGE SCALE GENOMIC DNA]</scope>
    <source>
        <tissue evidence="5">Muscle</tissue>
    </source>
</reference>
<dbReference type="InterPro" id="IPR033989">
    <property type="entry name" value="CD209-like_CTLD"/>
</dbReference>
<keyword evidence="1" id="KW-0430">Lectin</keyword>
<dbReference type="GO" id="GO:0030246">
    <property type="term" value="F:carbohydrate binding"/>
    <property type="evidence" value="ECO:0007669"/>
    <property type="project" value="UniProtKB-KW"/>
</dbReference>
<dbReference type="InterPro" id="IPR016186">
    <property type="entry name" value="C-type_lectin-like/link_sf"/>
</dbReference>
<name>A0A4Z2GIS8_9TELE</name>
<dbReference type="PROSITE" id="PS50041">
    <property type="entry name" value="C_TYPE_LECTIN_2"/>
    <property type="match status" value="1"/>
</dbReference>
<dbReference type="PANTHER" id="PTHR22803">
    <property type="entry name" value="MANNOSE, PHOSPHOLIPASE, LECTIN RECEPTOR RELATED"/>
    <property type="match status" value="1"/>
</dbReference>
<protein>
    <submittedName>
        <fullName evidence="5">CD209 antigen-like protein A</fullName>
    </submittedName>
</protein>
<dbReference type="SMART" id="SM00034">
    <property type="entry name" value="CLECT"/>
    <property type="match status" value="1"/>
</dbReference>
<keyword evidence="3" id="KW-0812">Transmembrane</keyword>
<proteinExistence type="predicted"/>
<dbReference type="Proteomes" id="UP000314294">
    <property type="component" value="Unassembled WGS sequence"/>
</dbReference>
<evidence type="ECO:0000256" key="3">
    <source>
        <dbReference type="SAM" id="Phobius"/>
    </source>
</evidence>
<evidence type="ECO:0000313" key="5">
    <source>
        <dbReference type="EMBL" id="TNN53101.1"/>
    </source>
</evidence>
<accession>A0A4Z2GIS8</accession>
<evidence type="ECO:0000256" key="1">
    <source>
        <dbReference type="ARBA" id="ARBA00022734"/>
    </source>
</evidence>
<keyword evidence="3" id="KW-0472">Membrane</keyword>
<dbReference type="InterPro" id="IPR016187">
    <property type="entry name" value="CTDL_fold"/>
</dbReference>
<evidence type="ECO:0000256" key="2">
    <source>
        <dbReference type="SAM" id="MobiDB-lite"/>
    </source>
</evidence>
<dbReference type="InterPro" id="IPR001304">
    <property type="entry name" value="C-type_lectin-like"/>
</dbReference>
<dbReference type="InterPro" id="IPR050111">
    <property type="entry name" value="C-type_lectin/snaclec_domain"/>
</dbReference>
<sequence>MEDLYANAEYNKSEVSCRPLTPRTGSRPRRAALLSLGLLSVLLLVGLVGLAVHCHNLSTIKDRLTERLRASDLLNSSLTRLTEEMDRLQRWSKQKKMCPEGWKTLSGSCYFVSSKSASWEKSREDCREKGADLVIINSLEEQKFLSGVVTGRTWIGLSDADAEGSWRWIDGTPLTQAYWSVAPDNGGGEASCGEEDCAEIVYFRKAELNWNDLRCTDSMLWIYVHEVEGRVTPDPVGLVHAHQPVFADCFGQQGALQSLPQHLLHDAPQVQAVRTPVAALEPSGGGSRHCGLWIIGPSWCSGAVGGRRPGARTETSGRAAGGTGSRGLGSQSRDPVMSQAAVEGRGPRARTETSGRAAGGTGTSEISTITFTREALRGPEDRTVKRMKEPEGLTRSSLQAEDVLKRQEVLLHVPLSSETTGRSHIFLDDRRLHRRLRVLGSRAPRQELDPTSGGIRQLPPQVTKITRGEEDLLHSRRIRAAT</sequence>
<dbReference type="CDD" id="cd03590">
    <property type="entry name" value="CLECT_DC-SIGN_like"/>
    <property type="match status" value="1"/>
</dbReference>
<feature type="region of interest" description="Disordered" evidence="2">
    <location>
        <begin position="305"/>
        <end position="363"/>
    </location>
</feature>
<dbReference type="EMBL" id="SRLO01000526">
    <property type="protein sequence ID" value="TNN53101.1"/>
    <property type="molecule type" value="Genomic_DNA"/>
</dbReference>
<keyword evidence="3" id="KW-1133">Transmembrane helix</keyword>
<comment type="caution">
    <text evidence="5">The sequence shown here is derived from an EMBL/GenBank/DDBJ whole genome shotgun (WGS) entry which is preliminary data.</text>
</comment>
<organism evidence="5 6">
    <name type="scientific">Liparis tanakae</name>
    <name type="common">Tanaka's snailfish</name>
    <dbReference type="NCBI Taxonomy" id="230148"/>
    <lineage>
        <taxon>Eukaryota</taxon>
        <taxon>Metazoa</taxon>
        <taxon>Chordata</taxon>
        <taxon>Craniata</taxon>
        <taxon>Vertebrata</taxon>
        <taxon>Euteleostomi</taxon>
        <taxon>Actinopterygii</taxon>
        <taxon>Neopterygii</taxon>
        <taxon>Teleostei</taxon>
        <taxon>Neoteleostei</taxon>
        <taxon>Acanthomorphata</taxon>
        <taxon>Eupercaria</taxon>
        <taxon>Perciformes</taxon>
        <taxon>Cottioidei</taxon>
        <taxon>Cottales</taxon>
        <taxon>Liparidae</taxon>
        <taxon>Liparis</taxon>
    </lineage>
</organism>